<evidence type="ECO:0000256" key="7">
    <source>
        <dbReference type="ARBA" id="ARBA00022741"/>
    </source>
</evidence>
<feature type="binding site" evidence="12">
    <location>
        <position position="74"/>
    </location>
    <ligand>
        <name>ATP</name>
        <dbReference type="ChEBI" id="CHEBI:30616"/>
    </ligand>
</feature>
<feature type="region of interest" description="Disordered" evidence="13">
    <location>
        <begin position="502"/>
        <end position="529"/>
    </location>
</feature>
<dbReference type="PROSITE" id="PS00107">
    <property type="entry name" value="PROTEIN_KINASE_ATP"/>
    <property type="match status" value="1"/>
</dbReference>
<dbReference type="Proteomes" id="UP000663870">
    <property type="component" value="Unassembled WGS sequence"/>
</dbReference>
<dbReference type="PANTHER" id="PTHR48012">
    <property type="entry name" value="STERILE20-LIKE KINASE, ISOFORM B-RELATED"/>
    <property type="match status" value="1"/>
</dbReference>
<evidence type="ECO:0000256" key="8">
    <source>
        <dbReference type="ARBA" id="ARBA00022777"/>
    </source>
</evidence>
<dbReference type="Gene3D" id="1.10.510.10">
    <property type="entry name" value="Transferase(Phosphotransferase) domain 1"/>
    <property type="match status" value="1"/>
</dbReference>
<evidence type="ECO:0000256" key="6">
    <source>
        <dbReference type="ARBA" id="ARBA00022679"/>
    </source>
</evidence>
<evidence type="ECO:0000256" key="11">
    <source>
        <dbReference type="ARBA" id="ARBA00048679"/>
    </source>
</evidence>
<gene>
    <name evidence="15" type="ORF">JXQ802_LOCUS5451</name>
    <name evidence="16" type="ORF">PYM288_LOCUS6285</name>
</gene>
<evidence type="ECO:0000313" key="15">
    <source>
        <dbReference type="EMBL" id="CAF0826130.1"/>
    </source>
</evidence>
<reference evidence="16" key="1">
    <citation type="submission" date="2021-02" db="EMBL/GenBank/DDBJ databases">
        <authorList>
            <person name="Nowell W R."/>
        </authorList>
    </citation>
    <scope>NUCLEOTIDE SEQUENCE</scope>
</reference>
<dbReference type="EMBL" id="CAJNOH010000069">
    <property type="protein sequence ID" value="CAF0835198.1"/>
    <property type="molecule type" value="Genomic_DNA"/>
</dbReference>
<comment type="catalytic activity">
    <reaction evidence="11">
        <text>L-seryl-[protein] + ATP = O-phospho-L-seryl-[protein] + ADP + H(+)</text>
        <dbReference type="Rhea" id="RHEA:17989"/>
        <dbReference type="Rhea" id="RHEA-COMP:9863"/>
        <dbReference type="Rhea" id="RHEA-COMP:11604"/>
        <dbReference type="ChEBI" id="CHEBI:15378"/>
        <dbReference type="ChEBI" id="CHEBI:29999"/>
        <dbReference type="ChEBI" id="CHEBI:30616"/>
        <dbReference type="ChEBI" id="CHEBI:83421"/>
        <dbReference type="ChEBI" id="CHEBI:456216"/>
        <dbReference type="EC" id="2.7.11.1"/>
    </reaction>
</comment>
<dbReference type="Pfam" id="PF12202">
    <property type="entry name" value="OSR1_C"/>
    <property type="match status" value="1"/>
</dbReference>
<keyword evidence="7 12" id="KW-0547">Nucleotide-binding</keyword>
<dbReference type="EC" id="2.7.11.1" evidence="3"/>
<dbReference type="AlphaFoldDB" id="A0A813UUP3"/>
<name>A0A813UUP3_9BILA</name>
<protein>
    <recommendedName>
        <fullName evidence="3">non-specific serine/threonine protein kinase</fullName>
        <ecNumber evidence="3">2.7.11.1</ecNumber>
    </recommendedName>
</protein>
<dbReference type="Gene3D" id="3.10.20.90">
    <property type="entry name" value="Phosphatidylinositol 3-kinase Catalytic Subunit, Chain A, domain 1"/>
    <property type="match status" value="1"/>
</dbReference>
<evidence type="ECO:0000256" key="1">
    <source>
        <dbReference type="ARBA" id="ARBA00004496"/>
    </source>
</evidence>
<evidence type="ECO:0000256" key="10">
    <source>
        <dbReference type="ARBA" id="ARBA00047899"/>
    </source>
</evidence>
<keyword evidence="18" id="KW-1185">Reference proteome</keyword>
<evidence type="ECO:0000256" key="3">
    <source>
        <dbReference type="ARBA" id="ARBA00012513"/>
    </source>
</evidence>
<dbReference type="Gene3D" id="3.30.200.20">
    <property type="entry name" value="Phosphorylase Kinase, domain 1"/>
    <property type="match status" value="1"/>
</dbReference>
<keyword evidence="6" id="KW-0808">Transferase</keyword>
<evidence type="ECO:0000256" key="12">
    <source>
        <dbReference type="PROSITE-ProRule" id="PRU10141"/>
    </source>
</evidence>
<dbReference type="InterPro" id="IPR000719">
    <property type="entry name" value="Prot_kinase_dom"/>
</dbReference>
<accession>A0A813UUP3</accession>
<evidence type="ECO:0000259" key="14">
    <source>
        <dbReference type="PROSITE" id="PS50011"/>
    </source>
</evidence>
<evidence type="ECO:0000313" key="18">
    <source>
        <dbReference type="Proteomes" id="UP000663870"/>
    </source>
</evidence>
<dbReference type="InterPro" id="IPR011009">
    <property type="entry name" value="Kinase-like_dom_sf"/>
</dbReference>
<dbReference type="InterPro" id="IPR050629">
    <property type="entry name" value="STE20/SPS1-PAK"/>
</dbReference>
<keyword evidence="5" id="KW-0723">Serine/threonine-protein kinase</keyword>
<evidence type="ECO:0000313" key="16">
    <source>
        <dbReference type="EMBL" id="CAF0835198.1"/>
    </source>
</evidence>
<keyword evidence="8" id="KW-0418">Kinase</keyword>
<dbReference type="InterPro" id="IPR008271">
    <property type="entry name" value="Ser/Thr_kinase_AS"/>
</dbReference>
<dbReference type="SMART" id="SM00220">
    <property type="entry name" value="S_TKc"/>
    <property type="match status" value="1"/>
</dbReference>
<dbReference type="Pfam" id="PF00069">
    <property type="entry name" value="Pkinase"/>
    <property type="match status" value="1"/>
</dbReference>
<dbReference type="PROSITE" id="PS00108">
    <property type="entry name" value="PROTEIN_KINASE_ST"/>
    <property type="match status" value="1"/>
</dbReference>
<comment type="caution">
    <text evidence="16">The sequence shown here is derived from an EMBL/GenBank/DDBJ whole genome shotgun (WGS) entry which is preliminary data.</text>
</comment>
<comment type="subcellular location">
    <subcellularLocation>
        <location evidence="1">Cytoplasm</location>
    </subcellularLocation>
</comment>
<dbReference type="Proteomes" id="UP000663854">
    <property type="component" value="Unassembled WGS sequence"/>
</dbReference>
<proteinExistence type="inferred from homology"/>
<evidence type="ECO:0000256" key="13">
    <source>
        <dbReference type="SAM" id="MobiDB-lite"/>
    </source>
</evidence>
<organism evidence="16 17">
    <name type="scientific">Rotaria sordida</name>
    <dbReference type="NCBI Taxonomy" id="392033"/>
    <lineage>
        <taxon>Eukaryota</taxon>
        <taxon>Metazoa</taxon>
        <taxon>Spiralia</taxon>
        <taxon>Gnathifera</taxon>
        <taxon>Rotifera</taxon>
        <taxon>Eurotatoria</taxon>
        <taxon>Bdelloidea</taxon>
        <taxon>Philodinida</taxon>
        <taxon>Philodinidae</taxon>
        <taxon>Rotaria</taxon>
    </lineage>
</organism>
<dbReference type="GO" id="GO:0005524">
    <property type="term" value="F:ATP binding"/>
    <property type="evidence" value="ECO:0007669"/>
    <property type="project" value="UniProtKB-UniRule"/>
</dbReference>
<dbReference type="InterPro" id="IPR024678">
    <property type="entry name" value="Kinase_OSR1/WNK_CCT"/>
</dbReference>
<evidence type="ECO:0000256" key="4">
    <source>
        <dbReference type="ARBA" id="ARBA00022490"/>
    </source>
</evidence>
<dbReference type="GO" id="GO:0004674">
    <property type="term" value="F:protein serine/threonine kinase activity"/>
    <property type="evidence" value="ECO:0007669"/>
    <property type="project" value="UniProtKB-KW"/>
</dbReference>
<evidence type="ECO:0000256" key="9">
    <source>
        <dbReference type="ARBA" id="ARBA00022840"/>
    </source>
</evidence>
<dbReference type="EMBL" id="CAJNOL010000081">
    <property type="protein sequence ID" value="CAF0826130.1"/>
    <property type="molecule type" value="Genomic_DNA"/>
</dbReference>
<dbReference type="SUPFAM" id="SSF56112">
    <property type="entry name" value="Protein kinase-like (PK-like)"/>
    <property type="match status" value="1"/>
</dbReference>
<dbReference type="GO" id="GO:0005737">
    <property type="term" value="C:cytoplasm"/>
    <property type="evidence" value="ECO:0007669"/>
    <property type="project" value="UniProtKB-SubCell"/>
</dbReference>
<evidence type="ECO:0000256" key="2">
    <source>
        <dbReference type="ARBA" id="ARBA00008874"/>
    </source>
</evidence>
<comment type="catalytic activity">
    <reaction evidence="10">
        <text>L-threonyl-[protein] + ATP = O-phospho-L-threonyl-[protein] + ADP + H(+)</text>
        <dbReference type="Rhea" id="RHEA:46608"/>
        <dbReference type="Rhea" id="RHEA-COMP:11060"/>
        <dbReference type="Rhea" id="RHEA-COMP:11605"/>
        <dbReference type="ChEBI" id="CHEBI:15378"/>
        <dbReference type="ChEBI" id="CHEBI:30013"/>
        <dbReference type="ChEBI" id="CHEBI:30616"/>
        <dbReference type="ChEBI" id="CHEBI:61977"/>
        <dbReference type="ChEBI" id="CHEBI:456216"/>
        <dbReference type="EC" id="2.7.11.1"/>
    </reaction>
</comment>
<keyword evidence="4" id="KW-0963">Cytoplasm</keyword>
<sequence>MIANIERDSSDTNFTRLKDELNIERHEWPTKREFYTICGKLGEGATGNVSIVHWATCTSCSIRKRVAIKRIPIKESMYIDIVREIHVMASCSHENIVRFFTSFIYKTELWIIMDLLDGGSVRQIIEKRIRDKNDWYLGVFDEREIATVMRETLKGLEYLHSQQYIHRDIKAGNIMCKIDGSIQLVDFGVSAFITDSSTRQKAIAHTFVGTPYWIAPEMLSSTGYDDKVDIWALGIVGIECATGHPPYYKKSAQEVFRIICKDTKGPTLESNAEREGQYIKYGNEFRHFLVMILEPSSIKRPNALNLLQTDFLIKFAQDKKFVIEHMILKIPFDCLEQQIDIDLQYDDLKDRIQTTNKERSLQTENTILDNIRNFFRPISQKITQDIDRKLDANIDSRTIMNQEAPLSIKLKIKEPGRSAFSLISFKYQPSIDHPVSVAQELVAENHVYGHDYILVAANIDKVLSHKGKIRFILHKIDGKEKEPPSYAEISIGDTSLTGTNKSLSNSGFRSAGSIRHENSAHETTTTTTTAAATTTTAIKTDDIITSIT</sequence>
<dbReference type="InterPro" id="IPR017441">
    <property type="entry name" value="Protein_kinase_ATP_BS"/>
</dbReference>
<dbReference type="PROSITE" id="PS50011">
    <property type="entry name" value="PROTEIN_KINASE_DOM"/>
    <property type="match status" value="1"/>
</dbReference>
<evidence type="ECO:0000256" key="5">
    <source>
        <dbReference type="ARBA" id="ARBA00022527"/>
    </source>
</evidence>
<keyword evidence="9 12" id="KW-0067">ATP-binding</keyword>
<evidence type="ECO:0000313" key="17">
    <source>
        <dbReference type="Proteomes" id="UP000663854"/>
    </source>
</evidence>
<dbReference type="PANTHER" id="PTHR48012:SF16">
    <property type="entry name" value="NON-SPECIFIC SERINE_THREONINE PROTEIN KINASE"/>
    <property type="match status" value="1"/>
</dbReference>
<comment type="similarity">
    <text evidence="2">Belongs to the protein kinase superfamily. STE Ser/Thr protein kinase family. STE20 subfamily.</text>
</comment>
<feature type="domain" description="Protein kinase" evidence="14">
    <location>
        <begin position="35"/>
        <end position="312"/>
    </location>
</feature>